<keyword evidence="2" id="KW-0472">Membrane</keyword>
<dbReference type="KEGG" id="ndk:I601_2254"/>
<sequence>MAETSPARRTTSWVLTAAAVVLVGAGIVTWREQEPTPAGASEEGASAVGERALVSEAELPRPRRLARVPGSPRRLRVPALEVDVPVVAVGTRRDTLIPPTDPQQVGWWGEGAKPGAATGRALLAGHTVSSGGGALDDLETLVEGSEVVVTGDRGQVDYEVLSVRTFGKGRLAQQSERLFRQRGPGRLVLLTCEDWDGERYLSNVVVVARPTGRSSAGS</sequence>
<dbReference type="PATRIC" id="fig|1300347.3.peg.2249"/>
<dbReference type="SUPFAM" id="SSF63817">
    <property type="entry name" value="Sortase"/>
    <property type="match status" value="1"/>
</dbReference>
<dbReference type="RefSeq" id="WP_068109487.1">
    <property type="nucleotide sequence ID" value="NZ_CP015079.1"/>
</dbReference>
<dbReference type="InterPro" id="IPR005754">
    <property type="entry name" value="Sortase"/>
</dbReference>
<name>A0A1A9GK66_9ACTN</name>
<organism evidence="3 4">
    <name type="scientific">Nocardioides dokdonensis FR1436</name>
    <dbReference type="NCBI Taxonomy" id="1300347"/>
    <lineage>
        <taxon>Bacteria</taxon>
        <taxon>Bacillati</taxon>
        <taxon>Actinomycetota</taxon>
        <taxon>Actinomycetes</taxon>
        <taxon>Propionibacteriales</taxon>
        <taxon>Nocardioidaceae</taxon>
        <taxon>Nocardioides</taxon>
    </lineage>
</organism>
<keyword evidence="2" id="KW-0812">Transmembrane</keyword>
<accession>A0A1A9GK66</accession>
<dbReference type="InterPro" id="IPR023365">
    <property type="entry name" value="Sortase_dom-sf"/>
</dbReference>
<feature type="transmembrane region" description="Helical" evidence="2">
    <location>
        <begin position="12"/>
        <end position="30"/>
    </location>
</feature>
<evidence type="ECO:0000313" key="3">
    <source>
        <dbReference type="EMBL" id="ANH38679.1"/>
    </source>
</evidence>
<keyword evidence="4" id="KW-1185">Reference proteome</keyword>
<dbReference type="EMBL" id="CP015079">
    <property type="protein sequence ID" value="ANH38679.1"/>
    <property type="molecule type" value="Genomic_DNA"/>
</dbReference>
<protein>
    <submittedName>
        <fullName evidence="3">Sortase family protein</fullName>
    </submittedName>
</protein>
<dbReference type="OrthoDB" id="525039at2"/>
<evidence type="ECO:0000256" key="2">
    <source>
        <dbReference type="SAM" id="Phobius"/>
    </source>
</evidence>
<reference evidence="3 4" key="1">
    <citation type="submission" date="2016-03" db="EMBL/GenBank/DDBJ databases">
        <title>Complete genome sequence of a soil Actinobacterium, Nocardioides dokdonensis FR1436.</title>
        <authorList>
            <person name="Kwon S.-K."/>
            <person name="Kim K."/>
            <person name="Kim J.F."/>
        </authorList>
    </citation>
    <scope>NUCLEOTIDE SEQUENCE [LARGE SCALE GENOMIC DNA]</scope>
    <source>
        <strain evidence="3 4">FR1436</strain>
    </source>
</reference>
<dbReference type="Pfam" id="PF04203">
    <property type="entry name" value="Sortase"/>
    <property type="match status" value="1"/>
</dbReference>
<dbReference type="Gene3D" id="2.40.260.10">
    <property type="entry name" value="Sortase"/>
    <property type="match status" value="1"/>
</dbReference>
<keyword evidence="2" id="KW-1133">Transmembrane helix</keyword>
<dbReference type="STRING" id="1300347.I601_2254"/>
<dbReference type="InterPro" id="IPR042001">
    <property type="entry name" value="Sortase_F"/>
</dbReference>
<dbReference type="Proteomes" id="UP000077868">
    <property type="component" value="Chromosome"/>
</dbReference>
<dbReference type="CDD" id="cd05829">
    <property type="entry name" value="Sortase_F"/>
    <property type="match status" value="1"/>
</dbReference>
<gene>
    <name evidence="3" type="ORF">I601_2254</name>
</gene>
<keyword evidence="1" id="KW-0378">Hydrolase</keyword>
<evidence type="ECO:0000256" key="1">
    <source>
        <dbReference type="ARBA" id="ARBA00022801"/>
    </source>
</evidence>
<dbReference type="AlphaFoldDB" id="A0A1A9GK66"/>
<evidence type="ECO:0000313" key="4">
    <source>
        <dbReference type="Proteomes" id="UP000077868"/>
    </source>
</evidence>
<proteinExistence type="predicted"/>
<dbReference type="GO" id="GO:0016787">
    <property type="term" value="F:hydrolase activity"/>
    <property type="evidence" value="ECO:0007669"/>
    <property type="project" value="UniProtKB-KW"/>
</dbReference>